<evidence type="ECO:0000256" key="10">
    <source>
        <dbReference type="ARBA" id="ARBA00023128"/>
    </source>
</evidence>
<keyword evidence="8 13" id="KW-0408">Iron</keyword>
<dbReference type="EMBL" id="JAAECE010000006">
    <property type="protein sequence ID" value="KAF1800238.1"/>
    <property type="molecule type" value="Genomic_DNA"/>
</dbReference>
<dbReference type="GO" id="GO:0051539">
    <property type="term" value="F:4 iron, 4 sulfur cluster binding"/>
    <property type="evidence" value="ECO:0007669"/>
    <property type="project" value="UniProtKB-UniRule"/>
</dbReference>
<evidence type="ECO:0000259" key="14">
    <source>
        <dbReference type="Pfam" id="PF00330"/>
    </source>
</evidence>
<comment type="caution">
    <text evidence="16">The sequence shown here is derived from an EMBL/GenBank/DDBJ whole genome shotgun (WGS) entry which is preliminary data.</text>
</comment>
<dbReference type="FunFam" id="3.20.19.10:FF:000002">
    <property type="entry name" value="Aconitate hydratase, mitochondrial"/>
    <property type="match status" value="1"/>
</dbReference>
<evidence type="ECO:0000259" key="15">
    <source>
        <dbReference type="Pfam" id="PF00694"/>
    </source>
</evidence>
<dbReference type="InterPro" id="IPR015931">
    <property type="entry name" value="Acnase/IPM_dHydase_lsu_aba_1/3"/>
</dbReference>
<evidence type="ECO:0000256" key="3">
    <source>
        <dbReference type="ARBA" id="ARBA00007185"/>
    </source>
</evidence>
<dbReference type="NCBIfam" id="TIGR01340">
    <property type="entry name" value="aconitase_mito"/>
    <property type="match status" value="1"/>
</dbReference>
<proteinExistence type="inferred from homology"/>
<evidence type="ECO:0000256" key="13">
    <source>
        <dbReference type="RuleBase" id="RU362107"/>
    </source>
</evidence>
<keyword evidence="5" id="KW-0816">Tricarboxylic acid cycle</keyword>
<comment type="similarity">
    <text evidence="3 13">Belongs to the aconitase/IPM isomerase family.</text>
</comment>
<evidence type="ECO:0000256" key="6">
    <source>
        <dbReference type="ARBA" id="ARBA00022723"/>
    </source>
</evidence>
<dbReference type="InterPro" id="IPR050926">
    <property type="entry name" value="Aconitase/IPM_isomerase"/>
</dbReference>
<dbReference type="Gene3D" id="3.30.499.10">
    <property type="entry name" value="Aconitase, domain 3"/>
    <property type="match status" value="2"/>
</dbReference>
<dbReference type="PANTHER" id="PTHR43160:SF3">
    <property type="entry name" value="ACONITATE HYDRATASE, MITOCHONDRIAL"/>
    <property type="match status" value="1"/>
</dbReference>
<evidence type="ECO:0000313" key="17">
    <source>
        <dbReference type="Proteomes" id="UP000469890"/>
    </source>
</evidence>
<gene>
    <name evidence="16" type="ORF">FB192DRAFT_1390676</name>
</gene>
<evidence type="ECO:0000256" key="5">
    <source>
        <dbReference type="ARBA" id="ARBA00022532"/>
    </source>
</evidence>
<dbReference type="GO" id="GO:0005739">
    <property type="term" value="C:mitochondrion"/>
    <property type="evidence" value="ECO:0007669"/>
    <property type="project" value="UniProtKB-SubCell"/>
</dbReference>
<dbReference type="Gene3D" id="3.40.1060.10">
    <property type="entry name" value="Aconitase, Domain 2"/>
    <property type="match status" value="1"/>
</dbReference>
<dbReference type="Proteomes" id="UP000469890">
    <property type="component" value="Unassembled WGS sequence"/>
</dbReference>
<feature type="domain" description="Aconitase A/isopropylmalate dehydratase small subunit swivel" evidence="15">
    <location>
        <begin position="588"/>
        <end position="715"/>
    </location>
</feature>
<dbReference type="Pfam" id="PF00694">
    <property type="entry name" value="Aconitase_C"/>
    <property type="match status" value="1"/>
</dbReference>
<dbReference type="PANTHER" id="PTHR43160">
    <property type="entry name" value="ACONITATE HYDRATASE B"/>
    <property type="match status" value="1"/>
</dbReference>
<dbReference type="InterPro" id="IPR001030">
    <property type="entry name" value="Acoase/IPM_deHydtase_lsu_aba"/>
</dbReference>
<name>A0A8H4F147_MUCCL</name>
<evidence type="ECO:0000256" key="8">
    <source>
        <dbReference type="ARBA" id="ARBA00023004"/>
    </source>
</evidence>
<reference evidence="16 17" key="1">
    <citation type="submission" date="2019-09" db="EMBL/GenBank/DDBJ databases">
        <authorList>
            <consortium name="DOE Joint Genome Institute"/>
            <person name="Mondo S.J."/>
            <person name="Navarro-Mendoza M.I."/>
            <person name="Perez-Arques C."/>
            <person name="Panchal S."/>
            <person name="Nicolas F.E."/>
            <person name="Ganguly P."/>
            <person name="Pangilinan J."/>
            <person name="Grigoriev I."/>
            <person name="Heitman J."/>
            <person name="Sanya K."/>
            <person name="Garre V."/>
        </authorList>
    </citation>
    <scope>NUCLEOTIDE SEQUENCE [LARGE SCALE GENOMIC DNA]</scope>
    <source>
        <strain evidence="16 17">MU402</strain>
    </source>
</reference>
<dbReference type="InterPro" id="IPR006248">
    <property type="entry name" value="Aconitase_mito-like"/>
</dbReference>
<evidence type="ECO:0000256" key="9">
    <source>
        <dbReference type="ARBA" id="ARBA00023014"/>
    </source>
</evidence>
<dbReference type="AlphaFoldDB" id="A0A8H4F147"/>
<dbReference type="Gene3D" id="3.20.19.10">
    <property type="entry name" value="Aconitase, domain 4"/>
    <property type="match status" value="1"/>
</dbReference>
<dbReference type="InterPro" id="IPR000573">
    <property type="entry name" value="AconitaseA/IPMdHydase_ssu_swvl"/>
</dbReference>
<keyword evidence="11 13" id="KW-0456">Lyase</keyword>
<dbReference type="SUPFAM" id="SSF53732">
    <property type="entry name" value="Aconitase iron-sulfur domain"/>
    <property type="match status" value="1"/>
</dbReference>
<dbReference type="InterPro" id="IPR036008">
    <property type="entry name" value="Aconitase_4Fe-4S_dom"/>
</dbReference>
<keyword evidence="9 13" id="KW-0411">Iron-sulfur</keyword>
<keyword evidence="6 13" id="KW-0479">Metal-binding</keyword>
<feature type="domain" description="Aconitase/3-isopropylmalate dehydratase large subunit alpha/beta/alpha" evidence="14">
    <location>
        <begin position="66"/>
        <end position="502"/>
    </location>
</feature>
<evidence type="ECO:0000313" key="16">
    <source>
        <dbReference type="EMBL" id="KAF1800238.1"/>
    </source>
</evidence>
<comment type="subcellular location">
    <subcellularLocation>
        <location evidence="1 13">Mitochondrion</location>
    </subcellularLocation>
</comment>
<keyword evidence="10 13" id="KW-0496">Mitochondrion</keyword>
<dbReference type="FunFam" id="3.30.499.10:FF:000004">
    <property type="entry name" value="Aconitate hydratase, mitochondrial"/>
    <property type="match status" value="1"/>
</dbReference>
<dbReference type="PRINTS" id="PR00415">
    <property type="entry name" value="ACONITASE"/>
</dbReference>
<accession>A0A8H4F147</accession>
<evidence type="ECO:0000256" key="1">
    <source>
        <dbReference type="ARBA" id="ARBA00004173"/>
    </source>
</evidence>
<dbReference type="FunFam" id="3.40.1060.10:FF:000001">
    <property type="entry name" value="Aconitate hydratase, mitochondrial"/>
    <property type="match status" value="1"/>
</dbReference>
<dbReference type="EC" id="4.2.1.-" evidence="13"/>
<dbReference type="SUPFAM" id="SSF52016">
    <property type="entry name" value="LeuD/IlvD-like"/>
    <property type="match status" value="1"/>
</dbReference>
<evidence type="ECO:0000256" key="11">
    <source>
        <dbReference type="ARBA" id="ARBA00023239"/>
    </source>
</evidence>
<dbReference type="InterPro" id="IPR015928">
    <property type="entry name" value="Aconitase/3IPM_dehydase_swvl"/>
</dbReference>
<organism evidence="16 17">
    <name type="scientific">Mucor circinelloides f. lusitanicus</name>
    <name type="common">Mucor racemosus var. lusitanicus</name>
    <dbReference type="NCBI Taxonomy" id="29924"/>
    <lineage>
        <taxon>Eukaryota</taxon>
        <taxon>Fungi</taxon>
        <taxon>Fungi incertae sedis</taxon>
        <taxon>Mucoromycota</taxon>
        <taxon>Mucoromycotina</taxon>
        <taxon>Mucoromycetes</taxon>
        <taxon>Mucorales</taxon>
        <taxon>Mucorineae</taxon>
        <taxon>Mucoraceae</taxon>
        <taxon>Mucor</taxon>
    </lineage>
</organism>
<dbReference type="Pfam" id="PF00330">
    <property type="entry name" value="Aconitase"/>
    <property type="match status" value="1"/>
</dbReference>
<dbReference type="GO" id="GO:0046872">
    <property type="term" value="F:metal ion binding"/>
    <property type="evidence" value="ECO:0007669"/>
    <property type="project" value="UniProtKB-UniRule"/>
</dbReference>
<evidence type="ECO:0000256" key="7">
    <source>
        <dbReference type="ARBA" id="ARBA00022946"/>
    </source>
</evidence>
<dbReference type="InterPro" id="IPR015932">
    <property type="entry name" value="Aconitase_dom2"/>
</dbReference>
<sequence length="783" mass="85375">MAILKYAATSASRCTIWAALHRTKKASTTVRLYSNDAQNPTLVYEKMDNNINIVKKRLNRPLTLSEKILYGHLQDPQTQEITRGASYLKLFPDRIACQDATAQMVLLQLMAADIARVQVPTTIHSDHLIEAQRGGKSDLSRAKYVNKEVYEFLADASAKYGIGYWKAGSGIMHQVLLENYAFPGGLMIGTDSHTCNAGGLGMLGIGVGGSDAVDVMAGKSWELKCPRVIGIKLTGSLSGWASPKDVILKIAGILSVKGGTDSVLEYFGEGVDTISCTGMATICNMGAEVGATSSVFPYNDRMSDFLRATQRQDIAHSAERHASMLQSDRDAAYDQVIEIDLSTVEPHVNGPFTPDLATPLSLFKLKVRQEGWPVELSASLIGSDTNSSYQDMNKAASVVKQGLQKGLKARVPFLVTPGSEQMRATLQRDGQLDLFEQAGGTALATACGPSIGQWDRKQTLQGERNSIMISYNRNFSGNNDGNPNTHGFIVSPEIATAMAFAGKITFNPMTDSMVGSDGVPFKFDVPSSQDIPPQGYAKHNTDMYQAPPPAAGEGGSHNIDIKINPHSDRLQILPRFAAWNGKDYESLPILTKIKGKCTTDHISMAGKWLRYRGHLEHISNNLLIGSTNSEDQVNQATNVFTNETASIPETARDYKSRGVSWVIIGDENYGEGSSREHAAMEPRYLNGLSVIAKSFARIHETNLKRNGILPLTFSDPDDYEKIDPSDKVSIVGLTNIQPGNPLTLRLHKSSTGDTMEISLNHTFNQEQLEWFKQGSALNAMCSK</sequence>
<evidence type="ECO:0000256" key="4">
    <source>
        <dbReference type="ARBA" id="ARBA00015940"/>
    </source>
</evidence>
<protein>
    <recommendedName>
        <fullName evidence="4 13">Aconitate hydratase, mitochondrial</fullName>
        <shortName evidence="13">Aconitase</shortName>
        <ecNumber evidence="13">4.2.1.-</ecNumber>
    </recommendedName>
</protein>
<dbReference type="GO" id="GO:0005829">
    <property type="term" value="C:cytosol"/>
    <property type="evidence" value="ECO:0007669"/>
    <property type="project" value="TreeGrafter"/>
</dbReference>
<comment type="pathway">
    <text evidence="2">Carbohydrate metabolism; tricarboxylic acid cycle; isocitrate from oxaloacetate: step 2/2.</text>
</comment>
<dbReference type="GO" id="GO:0006099">
    <property type="term" value="P:tricarboxylic acid cycle"/>
    <property type="evidence" value="ECO:0007669"/>
    <property type="project" value="UniProtKB-KW"/>
</dbReference>
<dbReference type="GO" id="GO:0003994">
    <property type="term" value="F:aconitate hydratase activity"/>
    <property type="evidence" value="ECO:0007669"/>
    <property type="project" value="UniProtKB-EC"/>
</dbReference>
<evidence type="ECO:0000256" key="12">
    <source>
        <dbReference type="ARBA" id="ARBA00023501"/>
    </source>
</evidence>
<dbReference type="NCBIfam" id="NF005558">
    <property type="entry name" value="PRK07229.1"/>
    <property type="match status" value="1"/>
</dbReference>
<comment type="catalytic activity">
    <reaction evidence="12">
        <text>citrate = D-threo-isocitrate</text>
        <dbReference type="Rhea" id="RHEA:10336"/>
        <dbReference type="ChEBI" id="CHEBI:15562"/>
        <dbReference type="ChEBI" id="CHEBI:16947"/>
        <dbReference type="EC" id="4.2.1.3"/>
    </reaction>
</comment>
<keyword evidence="7 13" id="KW-0809">Transit peptide</keyword>
<comment type="cofactor">
    <cofactor evidence="13">
        <name>[4Fe-4S] cluster</name>
        <dbReference type="ChEBI" id="CHEBI:49883"/>
    </cofactor>
    <text evidence="13">Binds 1 [4Fe-4S] cluster per subunit.</text>
</comment>
<evidence type="ECO:0000256" key="2">
    <source>
        <dbReference type="ARBA" id="ARBA00004717"/>
    </source>
</evidence>